<organism evidence="1 2">
    <name type="scientific">Persea americana</name>
    <name type="common">Avocado</name>
    <dbReference type="NCBI Taxonomy" id="3435"/>
    <lineage>
        <taxon>Eukaryota</taxon>
        <taxon>Viridiplantae</taxon>
        <taxon>Streptophyta</taxon>
        <taxon>Embryophyta</taxon>
        <taxon>Tracheophyta</taxon>
        <taxon>Spermatophyta</taxon>
        <taxon>Magnoliopsida</taxon>
        <taxon>Magnoliidae</taxon>
        <taxon>Laurales</taxon>
        <taxon>Lauraceae</taxon>
        <taxon>Persea</taxon>
    </lineage>
</organism>
<protein>
    <submittedName>
        <fullName evidence="1">Uncharacterized protein</fullName>
    </submittedName>
</protein>
<comment type="caution">
    <text evidence="1">The sequence shown here is derived from an EMBL/GenBank/DDBJ whole genome shotgun (WGS) entry which is preliminary data.</text>
</comment>
<sequence length="1019" mass="111051">MQRDKEKGKSGFRVYLLRAAPMSTTQILKITSRKDMEPKATWNLWRMGREAVPPALPTPPDKFTSSYGHRLCQFPMCSINKPTTPTVFFFFLEESSIQAPNSSEKASRIEEAVGEQQKMNESTDAQAVRKEVTSHPKNESPEATTDQGKHSHQDVEKGRGDEMLTANLNLLPVNSIGKSKRDNSDRSHIDKEDKIGMQGPTDPVPFMEKSNKIKHMRGFPLHISANPYGDSVYKEYFCKCLLSKIPNTEPLDLDSTTDLFLEFFPEEVEGGIRFPLHPLVRDCLWEWRLCPCQLLPNGYKIIMGVVWLNQILKIGLSVPDIEDTYDLCKSAEGDTYYLRLRVRRTGFVTALEDSNKYAGEDRVLVRGGWEFGEAEPATTVRVPRKIGIPPNFREKRELARRNRWKVNSAWHEQVRNYRGHNCRAAWSLLGYVPHYRSFNTSRKVLGIDSVLSGEGVSQGTATTAVPGSAAVTVAIPTGRLIESGDRAPAISAAEPVGTSRAKPRPSRRRLVASSSEEEEEEEKMLRRRERRYAAEDLSAAAFGDIGSGVRDPPQAVAATPPAFPGGTPAPDAETVGTATIGAARPYVAEVVSAPPPAVVVDDSPPEHAVGAGGRARSAEVAEGGRPEKRARVEASLGPSSPSPAGGTILPPPLAPWRPAIEEVLGRQLAETDRATDPQVVAALGRACALPQDMARWAGMDNESLLLSSMRSLVSLLQRCQMGIERLDAAEAREAEWMVERDELRASLASKDETLAEVAARNAGLVFDFEESKVEVERLKDEMADEKTQNLHLASELDDLRIAAKRLEDDLQSAKGTNRRLLSQRNQAQGSLEMALREKAGEIESALAKQEARLKEEFLAEHNSIMGEEVGRLSADYKAQLPGIRDRAWELGWKAALNKAGVPEDSPLFLNPAKFSCSDSELAAVSRVSSNPPSQACPEASAAPRAPQEAPAASADPEGSQVPAVVEAPPEAIAPEASVPEASGVVSEATPTAPDASAVVAEVPPEVPPEIDCNVEAAAL</sequence>
<keyword evidence="2" id="KW-1185">Reference proteome</keyword>
<dbReference type="Proteomes" id="UP001234297">
    <property type="component" value="Chromosome 2"/>
</dbReference>
<accession>A0ACC2MB70</accession>
<reference evidence="1 2" key="1">
    <citation type="journal article" date="2022" name="Hortic Res">
        <title>A haplotype resolved chromosomal level avocado genome allows analysis of novel avocado genes.</title>
        <authorList>
            <person name="Nath O."/>
            <person name="Fletcher S.J."/>
            <person name="Hayward A."/>
            <person name="Shaw L.M."/>
            <person name="Masouleh A.K."/>
            <person name="Furtado A."/>
            <person name="Henry R.J."/>
            <person name="Mitter N."/>
        </authorList>
    </citation>
    <scope>NUCLEOTIDE SEQUENCE [LARGE SCALE GENOMIC DNA]</scope>
    <source>
        <strain evidence="2">cv. Hass</strain>
    </source>
</reference>
<evidence type="ECO:0000313" key="2">
    <source>
        <dbReference type="Proteomes" id="UP001234297"/>
    </source>
</evidence>
<gene>
    <name evidence="1" type="ORF">MRB53_004332</name>
</gene>
<evidence type="ECO:0000313" key="1">
    <source>
        <dbReference type="EMBL" id="KAJ8642584.1"/>
    </source>
</evidence>
<dbReference type="EMBL" id="CM056810">
    <property type="protein sequence ID" value="KAJ8642584.1"/>
    <property type="molecule type" value="Genomic_DNA"/>
</dbReference>
<name>A0ACC2MB70_PERAE</name>
<proteinExistence type="predicted"/>